<gene>
    <name evidence="1" type="ORF">MML48_4g00016943</name>
</gene>
<dbReference type="EMBL" id="CM043018">
    <property type="protein sequence ID" value="KAI4462712.1"/>
    <property type="molecule type" value="Genomic_DNA"/>
</dbReference>
<organism evidence="1 2">
    <name type="scientific">Holotrichia oblita</name>
    <name type="common">Chafer beetle</name>
    <dbReference type="NCBI Taxonomy" id="644536"/>
    <lineage>
        <taxon>Eukaryota</taxon>
        <taxon>Metazoa</taxon>
        <taxon>Ecdysozoa</taxon>
        <taxon>Arthropoda</taxon>
        <taxon>Hexapoda</taxon>
        <taxon>Insecta</taxon>
        <taxon>Pterygota</taxon>
        <taxon>Neoptera</taxon>
        <taxon>Endopterygota</taxon>
        <taxon>Coleoptera</taxon>
        <taxon>Polyphaga</taxon>
        <taxon>Scarabaeiformia</taxon>
        <taxon>Scarabaeidae</taxon>
        <taxon>Melolonthinae</taxon>
        <taxon>Holotrichia</taxon>
    </lineage>
</organism>
<evidence type="ECO:0000313" key="1">
    <source>
        <dbReference type="EMBL" id="KAI4462712.1"/>
    </source>
</evidence>
<protein>
    <submittedName>
        <fullName evidence="1">Gm2 ganglioside activator protein</fullName>
    </submittedName>
</protein>
<evidence type="ECO:0000313" key="2">
    <source>
        <dbReference type="Proteomes" id="UP001056778"/>
    </source>
</evidence>
<proteinExistence type="predicted"/>
<accession>A0ACB9T7B4</accession>
<dbReference type="Proteomes" id="UP001056778">
    <property type="component" value="Chromosome 4"/>
</dbReference>
<comment type="caution">
    <text evidence="1">The sequence shown here is derived from an EMBL/GenBank/DDBJ whole genome shotgun (WGS) entry which is preliminary data.</text>
</comment>
<sequence length="674" mass="76334">MFFDIALLCPQSNGKFAVIWIAATRGITKLSKKQILNVDVAHICAEISSMCINQSQKPRERLSLSLSARLANGVIKILFQQTRILQRISSFPVFDSTYDFISLQKKRVQKKIKTRNVPSVEIELQQPVRTEAVDNINELNITDQDVEAALRQQPTTLIDSITLREEMPSRAVAQDEDNFFGDERLTLKERMEFERSWQKDMPQVRSQTEIEPSQEVQLEKEQLPIQLAIEEPTREQGQAAEQLQEKEQVVERPQEQIEELPQTPKRGLPERTPRAVAESPAKRKRLIRALEPELAPEIRTLHPKLLLKVNTRLKKIQVRCEDTDYDMWTARTYDIDPQTYKTLLKEFQDFFAALTGRGPSAELAEELQPTDSRGTDSRVTVRRVTGDTPIAGKQSQQGISPQDVQKRPDDEIRMTRQRKQLSGKKSSLPEVEIPKISPAAASDIDVTPVTTRTAIPLTTHDTVSVIEGVTERETIIEDLPPAAKTAYGRIVVDTIPEAAVRKEKALKFIQRYEVNRCVGAYEIRDFELTRCENTEDDPITLENVTISLGNEVSPIVSGVFMTTIDLYPPIKISTVMEKKIIWWIIMPCINNMGSCTFSDICRYGTPANDTCPAVFQNLPCRCPVKKGTYTIPPRISSIFEESLIVTGFYKGTITISSNGTRLACYDTSFQIYST</sequence>
<keyword evidence="2" id="KW-1185">Reference proteome</keyword>
<reference evidence="1" key="1">
    <citation type="submission" date="2022-04" db="EMBL/GenBank/DDBJ databases">
        <title>Chromosome-scale genome assembly of Holotrichia oblita Faldermann.</title>
        <authorList>
            <person name="Rongchong L."/>
        </authorList>
    </citation>
    <scope>NUCLEOTIDE SEQUENCE</scope>
    <source>
        <strain evidence="1">81SQS9</strain>
    </source>
</reference>
<name>A0ACB9T7B4_HOLOL</name>